<evidence type="ECO:0000256" key="3">
    <source>
        <dbReference type="PROSITE-ProRule" id="PRU00339"/>
    </source>
</evidence>
<dbReference type="SMART" id="SM00028">
    <property type="entry name" value="TPR"/>
    <property type="match status" value="2"/>
</dbReference>
<dbReference type="SUPFAM" id="SSF48452">
    <property type="entry name" value="TPR-like"/>
    <property type="match status" value="1"/>
</dbReference>
<protein>
    <submittedName>
        <fullName evidence="5">Uncharacterized protein</fullName>
    </submittedName>
</protein>
<feature type="repeat" description="TPR" evidence="3">
    <location>
        <begin position="344"/>
        <end position="377"/>
    </location>
</feature>
<proteinExistence type="predicted"/>
<keyword evidence="6" id="KW-1185">Reference proteome</keyword>
<reference evidence="5 6" key="1">
    <citation type="submission" date="2018-01" db="EMBL/GenBank/DDBJ databases">
        <title>Complete genome sequence of Flavivirga eckloniae ECD14 isolated from seaweed Ecklonia cava.</title>
        <authorList>
            <person name="Lee J.H."/>
            <person name="Baik K.S."/>
            <person name="Seong C.N."/>
        </authorList>
    </citation>
    <scope>NUCLEOTIDE SEQUENCE [LARGE SCALE GENOMIC DNA]</scope>
    <source>
        <strain evidence="5 6">ECD14</strain>
    </source>
</reference>
<feature type="coiled-coil region" evidence="4">
    <location>
        <begin position="185"/>
        <end position="212"/>
    </location>
</feature>
<dbReference type="AlphaFoldDB" id="A0A2K9PNE2"/>
<organism evidence="5 6">
    <name type="scientific">Flavivirga eckloniae</name>
    <dbReference type="NCBI Taxonomy" id="1803846"/>
    <lineage>
        <taxon>Bacteria</taxon>
        <taxon>Pseudomonadati</taxon>
        <taxon>Bacteroidota</taxon>
        <taxon>Flavobacteriia</taxon>
        <taxon>Flavobacteriales</taxon>
        <taxon>Flavobacteriaceae</taxon>
        <taxon>Flavivirga</taxon>
    </lineage>
</organism>
<evidence type="ECO:0000256" key="2">
    <source>
        <dbReference type="ARBA" id="ARBA00022803"/>
    </source>
</evidence>
<dbReference type="Pfam" id="PF07719">
    <property type="entry name" value="TPR_2"/>
    <property type="match status" value="1"/>
</dbReference>
<gene>
    <name evidence="5" type="ORF">C1H87_07640</name>
</gene>
<dbReference type="OrthoDB" id="1522899at2"/>
<keyword evidence="1" id="KW-0677">Repeat</keyword>
<accession>A0A2K9PNE2</accession>
<dbReference type="Gene3D" id="1.25.40.10">
    <property type="entry name" value="Tetratricopeptide repeat domain"/>
    <property type="match status" value="1"/>
</dbReference>
<evidence type="ECO:0000256" key="1">
    <source>
        <dbReference type="ARBA" id="ARBA00022737"/>
    </source>
</evidence>
<dbReference type="PROSITE" id="PS50005">
    <property type="entry name" value="TPR"/>
    <property type="match status" value="2"/>
</dbReference>
<name>A0A2K9PNE2_9FLAO</name>
<dbReference type="KEGG" id="fek:C1H87_07640"/>
<dbReference type="InterPro" id="IPR013105">
    <property type="entry name" value="TPR_2"/>
</dbReference>
<feature type="repeat" description="TPR" evidence="3">
    <location>
        <begin position="307"/>
        <end position="340"/>
    </location>
</feature>
<sequence>MTNKHKIIIMRTKITFLFTLLLVGLNVGYAQQDEECMTKLSIFHEYVKAKNYDAAYEPWMLVRNKCPKFNNAIYIDGEKILNHKIKNATDVKKINYINDLLKLWEQRGMYFASKTKKGEYAAKACQLMYDNRKILNKSKEELYECFDNAYKLDKVTFTNPKSLYTYFSLMVDLYDAKKKPAKDLFNKYDDVVEKVEEEVKNYSEKLNKLIEKEDTGTALTKKEGKYKKFYESYLKAYDQISGSIDQKLGDRANCENLIPLYNKDFEEYKNDALWLKRAVSRMYHKECTDDPLYEKLVKSYDQTAPSADTKYFVGTILFKNHKENEAIKYFQQAFDLETERFKKAKLANRIGLILKKKRRYGKARNYFRQALRLNPSNGRPYLSIAAMYAASANNCGSTNFDKRAVYWLAAEEARKAARVDPTQKKNSSKSVANYLAKAPNKAEIFSSGRSGQVIKIACWIGASVTVPKI</sequence>
<dbReference type="EMBL" id="CP025791">
    <property type="protein sequence ID" value="AUP78590.1"/>
    <property type="molecule type" value="Genomic_DNA"/>
</dbReference>
<dbReference type="InterPro" id="IPR019734">
    <property type="entry name" value="TPR_rpt"/>
</dbReference>
<evidence type="ECO:0000313" key="5">
    <source>
        <dbReference type="EMBL" id="AUP78590.1"/>
    </source>
</evidence>
<evidence type="ECO:0000256" key="4">
    <source>
        <dbReference type="SAM" id="Coils"/>
    </source>
</evidence>
<evidence type="ECO:0000313" key="6">
    <source>
        <dbReference type="Proteomes" id="UP000235826"/>
    </source>
</evidence>
<dbReference type="InterPro" id="IPR011990">
    <property type="entry name" value="TPR-like_helical_dom_sf"/>
</dbReference>
<keyword evidence="2 3" id="KW-0802">TPR repeat</keyword>
<dbReference type="Proteomes" id="UP000235826">
    <property type="component" value="Chromosome"/>
</dbReference>
<keyword evidence="4" id="KW-0175">Coiled coil</keyword>